<dbReference type="STRING" id="1034346.GCA_000313565_01025"/>
<dbReference type="SUPFAM" id="SSF53092">
    <property type="entry name" value="Creatinase/prolidase N-terminal domain"/>
    <property type="match status" value="1"/>
</dbReference>
<reference evidence="3 4" key="1">
    <citation type="submission" date="2018-05" db="EMBL/GenBank/DDBJ databases">
        <title>Genomic Encyclopedia of Type Strains, Phase IV (KMG-IV): sequencing the most valuable type-strain genomes for metagenomic binning, comparative biology and taxonomic classification.</title>
        <authorList>
            <person name="Goeker M."/>
        </authorList>
    </citation>
    <scope>NUCLEOTIDE SEQUENCE [LARGE SCALE GENOMIC DNA]</scope>
    <source>
        <strain evidence="3 4">JC118</strain>
    </source>
</reference>
<dbReference type="EMBL" id="QJKH01000017">
    <property type="protein sequence ID" value="PXX75849.1"/>
    <property type="molecule type" value="Genomic_DNA"/>
</dbReference>
<name>A0A318KFP8_9FIRM</name>
<dbReference type="Gene3D" id="3.90.230.10">
    <property type="entry name" value="Creatinase/methionine aminopeptidase superfamily"/>
    <property type="match status" value="1"/>
</dbReference>
<dbReference type="InterPro" id="IPR029149">
    <property type="entry name" value="Creatin/AminoP/Spt16_N"/>
</dbReference>
<dbReference type="AlphaFoldDB" id="A0A318KFP8"/>
<dbReference type="Pfam" id="PF01321">
    <property type="entry name" value="Creatinase_N"/>
    <property type="match status" value="1"/>
</dbReference>
<gene>
    <name evidence="3" type="ORF">DES51_11733</name>
</gene>
<keyword evidence="3" id="KW-0645">Protease</keyword>
<keyword evidence="4" id="KW-1185">Reference proteome</keyword>
<evidence type="ECO:0000259" key="1">
    <source>
        <dbReference type="Pfam" id="PF00557"/>
    </source>
</evidence>
<dbReference type="RefSeq" id="WP_022937339.1">
    <property type="nucleotide sequence ID" value="NZ_CABKRQ010000002.1"/>
</dbReference>
<keyword evidence="3" id="KW-0031">Aminopeptidase</keyword>
<evidence type="ECO:0000259" key="2">
    <source>
        <dbReference type="Pfam" id="PF01321"/>
    </source>
</evidence>
<dbReference type="CDD" id="cd01066">
    <property type="entry name" value="APP_MetAP"/>
    <property type="match status" value="1"/>
</dbReference>
<dbReference type="InterPro" id="IPR000994">
    <property type="entry name" value="Pept_M24"/>
</dbReference>
<dbReference type="Proteomes" id="UP000247612">
    <property type="component" value="Unassembled WGS sequence"/>
</dbReference>
<dbReference type="InterPro" id="IPR000587">
    <property type="entry name" value="Creatinase_N"/>
</dbReference>
<dbReference type="SUPFAM" id="SSF55920">
    <property type="entry name" value="Creatinase/aminopeptidase"/>
    <property type="match status" value="1"/>
</dbReference>
<feature type="domain" description="Creatinase N-terminal" evidence="2">
    <location>
        <begin position="31"/>
        <end position="139"/>
    </location>
</feature>
<evidence type="ECO:0000313" key="4">
    <source>
        <dbReference type="Proteomes" id="UP000247612"/>
    </source>
</evidence>
<evidence type="ECO:0000313" key="3">
    <source>
        <dbReference type="EMBL" id="PXX75849.1"/>
    </source>
</evidence>
<proteinExistence type="predicted"/>
<dbReference type="InterPro" id="IPR036005">
    <property type="entry name" value="Creatinase/aminopeptidase-like"/>
</dbReference>
<organism evidence="3 4">
    <name type="scientific">Dielma fastidiosa</name>
    <dbReference type="NCBI Taxonomy" id="1034346"/>
    <lineage>
        <taxon>Bacteria</taxon>
        <taxon>Bacillati</taxon>
        <taxon>Bacillota</taxon>
        <taxon>Erysipelotrichia</taxon>
        <taxon>Erysipelotrichales</taxon>
        <taxon>Erysipelotrichaceae</taxon>
        <taxon>Dielma</taxon>
    </lineage>
</organism>
<comment type="caution">
    <text evidence="3">The sequence shown here is derived from an EMBL/GenBank/DDBJ whole genome shotgun (WGS) entry which is preliminary data.</text>
</comment>
<sequence>MKEINYGRVPQPKPDCTNIPIILSDETMQYRYQKVLKRMQEENFDTLVIYADLEHGSNFEYLCGFLPRFEEALLVMHQDGCNYMLMGNENLNKVEHARINAEAIHVPHFSLPNQPMDNKASFSELLKAAKIESGKKVGIVGWKNFTSKYDDNHNLFDVPYYIVQEIKALAGGSEYVTNAAYLFIGEKGVRCINNVNELEHYEFGASLASDRMLEAMQRLNEGVSEMSIGDVLNAYGQRNSVVTIAAAGKRFIKANLYPTQNQVKIGDPISLTVGYKGGLSSRAGYAVHDAEELPAAAQNYLEAVVKPYYSAVVAWLENVHCGSSGNDVYQLVENVLPKDQYHWHLCPGHLTADEEWLASPIYENSQEVIESGMLFQIDIIPSVAGYAGTSCECSVALADEHLRENIKNTAPQFWQRIQARRKYIIEELNISLHPDILPMSSTVAYLRPYLLNKDKAMLVSR</sequence>
<accession>A0A318KFP8</accession>
<protein>
    <submittedName>
        <fullName evidence="3">Xaa-Pro aminopeptidase</fullName>
    </submittedName>
</protein>
<keyword evidence="3" id="KW-0378">Hydrolase</keyword>
<dbReference type="GO" id="GO:0004177">
    <property type="term" value="F:aminopeptidase activity"/>
    <property type="evidence" value="ECO:0007669"/>
    <property type="project" value="UniProtKB-KW"/>
</dbReference>
<feature type="domain" description="Peptidase M24" evidence="1">
    <location>
        <begin position="207"/>
        <end position="378"/>
    </location>
</feature>
<dbReference type="Pfam" id="PF00557">
    <property type="entry name" value="Peptidase_M24"/>
    <property type="match status" value="1"/>
</dbReference>
<dbReference type="OrthoDB" id="9778159at2"/>
<dbReference type="Gene3D" id="3.40.350.10">
    <property type="entry name" value="Creatinase/prolidase N-terminal domain"/>
    <property type="match status" value="1"/>
</dbReference>